<organism evidence="2 3">
    <name type="scientific">Candidatus Taylorbacteria bacterium RIFCSPLOWO2_02_FULL_46_40</name>
    <dbReference type="NCBI Taxonomy" id="1802329"/>
    <lineage>
        <taxon>Bacteria</taxon>
        <taxon>Candidatus Tayloriibacteriota</taxon>
    </lineage>
</organism>
<dbReference type="Proteomes" id="UP000176429">
    <property type="component" value="Unassembled WGS sequence"/>
</dbReference>
<accession>A0A1G2NYP6</accession>
<gene>
    <name evidence="2" type="ORF">A3H68_02025</name>
</gene>
<proteinExistence type="predicted"/>
<evidence type="ECO:0000313" key="2">
    <source>
        <dbReference type="EMBL" id="OHA41204.1"/>
    </source>
</evidence>
<protein>
    <recommendedName>
        <fullName evidence="1">LUD domain-containing protein</fullName>
    </recommendedName>
</protein>
<sequence length="216" mass="23766">MYQRKNNHKNIMKYDTLATVDSINKTTKALTEEGFLPESVASGVEALSRIKELIPAGASVMNGSSRTLDEIGFVKYLKEETHGWNNLHEAILAEKDPAKQMALRKQSVLSDFYLGSAHAIAETGEIVIASNSGSQLPHIAFTSPNIILVVGAQKITPDADTAISRLKEYVFPLEDARMKEAGMGGSFISKILILNREQSFMGRKVHVFLVNEKLGF</sequence>
<comment type="caution">
    <text evidence="2">The sequence shown here is derived from an EMBL/GenBank/DDBJ whole genome shotgun (WGS) entry which is preliminary data.</text>
</comment>
<evidence type="ECO:0000259" key="1">
    <source>
        <dbReference type="Pfam" id="PF02589"/>
    </source>
</evidence>
<dbReference type="SUPFAM" id="SSF100950">
    <property type="entry name" value="NagB/RpiA/CoA transferase-like"/>
    <property type="match status" value="1"/>
</dbReference>
<dbReference type="InterPro" id="IPR024185">
    <property type="entry name" value="FTHF_cligase-like_sf"/>
</dbReference>
<name>A0A1G2NYP6_9BACT</name>
<dbReference type="Gene3D" id="3.40.50.10420">
    <property type="entry name" value="NagB/RpiA/CoA transferase-like"/>
    <property type="match status" value="1"/>
</dbReference>
<dbReference type="PANTHER" id="PTHR36179:SF2">
    <property type="entry name" value="LUD DOMAIN-CONTAINING PROTEIN"/>
    <property type="match status" value="1"/>
</dbReference>
<dbReference type="InterPro" id="IPR003741">
    <property type="entry name" value="LUD_dom"/>
</dbReference>
<dbReference type="InterPro" id="IPR037171">
    <property type="entry name" value="NagB/RpiA_transferase-like"/>
</dbReference>
<feature type="domain" description="LUD" evidence="1">
    <location>
        <begin position="23"/>
        <end position="177"/>
    </location>
</feature>
<reference evidence="2 3" key="1">
    <citation type="journal article" date="2016" name="Nat. Commun.">
        <title>Thousands of microbial genomes shed light on interconnected biogeochemical processes in an aquifer system.</title>
        <authorList>
            <person name="Anantharaman K."/>
            <person name="Brown C.T."/>
            <person name="Hug L.A."/>
            <person name="Sharon I."/>
            <person name="Castelle C.J."/>
            <person name="Probst A.J."/>
            <person name="Thomas B.C."/>
            <person name="Singh A."/>
            <person name="Wilkins M.J."/>
            <person name="Karaoz U."/>
            <person name="Brodie E.L."/>
            <person name="Williams K.H."/>
            <person name="Hubbard S.S."/>
            <person name="Banfield J.F."/>
        </authorList>
    </citation>
    <scope>NUCLEOTIDE SEQUENCE [LARGE SCALE GENOMIC DNA]</scope>
</reference>
<evidence type="ECO:0000313" key="3">
    <source>
        <dbReference type="Proteomes" id="UP000176429"/>
    </source>
</evidence>
<dbReference type="Pfam" id="PF02589">
    <property type="entry name" value="LUD_dom"/>
    <property type="match status" value="1"/>
</dbReference>
<dbReference type="PANTHER" id="PTHR36179">
    <property type="entry name" value="LUD_DOM DOMAIN-CONTAINING PROTEIN"/>
    <property type="match status" value="1"/>
</dbReference>
<dbReference type="AlphaFoldDB" id="A0A1G2NYP6"/>
<dbReference type="EMBL" id="MHSH01000036">
    <property type="protein sequence ID" value="OHA41204.1"/>
    <property type="molecule type" value="Genomic_DNA"/>
</dbReference>